<dbReference type="PATRIC" id="fig|1121451.3.peg.485"/>
<evidence type="ECO:0000256" key="5">
    <source>
        <dbReference type="ARBA" id="ARBA00022989"/>
    </source>
</evidence>
<dbReference type="InterPro" id="IPR013685">
    <property type="entry name" value="POTRA_FtsQ_type"/>
</dbReference>
<keyword evidence="4" id="KW-0812">Transmembrane</keyword>
<dbReference type="KEGG" id="dhy:DESAM_20213"/>
<feature type="domain" description="POTRA" evidence="9">
    <location>
        <begin position="77"/>
        <end position="145"/>
    </location>
</feature>
<dbReference type="HOGENOM" id="CLU_047677_3_1_7"/>
<dbReference type="InterPro" id="IPR034746">
    <property type="entry name" value="POTRA"/>
</dbReference>
<evidence type="ECO:0000256" key="2">
    <source>
        <dbReference type="ARBA" id="ARBA00022475"/>
    </source>
</evidence>
<keyword evidence="6" id="KW-0472">Membrane</keyword>
<dbReference type="OrthoDB" id="5470105at2"/>
<evidence type="ECO:0000256" key="6">
    <source>
        <dbReference type="ARBA" id="ARBA00023136"/>
    </source>
</evidence>
<dbReference type="PANTHER" id="PTHR37820:SF1">
    <property type="entry name" value="CELL DIVISION PROTEIN FTSQ"/>
    <property type="match status" value="1"/>
</dbReference>
<keyword evidence="5" id="KW-1133">Transmembrane helix</keyword>
<evidence type="ECO:0000256" key="1">
    <source>
        <dbReference type="ARBA" id="ARBA00004370"/>
    </source>
</evidence>
<evidence type="ECO:0000256" key="4">
    <source>
        <dbReference type="ARBA" id="ARBA00022692"/>
    </source>
</evidence>
<dbReference type="eggNOG" id="COG1589">
    <property type="taxonomic scope" value="Bacteria"/>
</dbReference>
<keyword evidence="7" id="KW-0131">Cell cycle</keyword>
<keyword evidence="3" id="KW-0132">Cell division</keyword>
<feature type="region of interest" description="Disordered" evidence="8">
    <location>
        <begin position="1"/>
        <end position="30"/>
    </location>
</feature>
<dbReference type="Proteomes" id="UP000010808">
    <property type="component" value="Chromosome"/>
</dbReference>
<dbReference type="PANTHER" id="PTHR37820">
    <property type="entry name" value="CELL DIVISION PROTEIN DIVIB"/>
    <property type="match status" value="1"/>
</dbReference>
<evidence type="ECO:0000256" key="8">
    <source>
        <dbReference type="SAM" id="MobiDB-lite"/>
    </source>
</evidence>
<dbReference type="GO" id="GO:0051301">
    <property type="term" value="P:cell division"/>
    <property type="evidence" value="ECO:0007669"/>
    <property type="project" value="UniProtKB-KW"/>
</dbReference>
<dbReference type="AlphaFoldDB" id="L0R6Z2"/>
<proteinExistence type="predicted"/>
<keyword evidence="2" id="KW-1003">Cell membrane</keyword>
<evidence type="ECO:0000259" key="9">
    <source>
        <dbReference type="PROSITE" id="PS51779"/>
    </source>
</evidence>
<evidence type="ECO:0000313" key="10">
    <source>
        <dbReference type="EMBL" id="CCO22504.1"/>
    </source>
</evidence>
<protein>
    <submittedName>
        <fullName evidence="10">Polypeptide-transport-associated domain protein FtsQ-type</fullName>
    </submittedName>
</protein>
<organism evidence="10 11">
    <name type="scientific">Maridesulfovibrio hydrothermalis AM13 = DSM 14728</name>
    <dbReference type="NCBI Taxonomy" id="1121451"/>
    <lineage>
        <taxon>Bacteria</taxon>
        <taxon>Pseudomonadati</taxon>
        <taxon>Thermodesulfobacteriota</taxon>
        <taxon>Desulfovibrionia</taxon>
        <taxon>Desulfovibrionales</taxon>
        <taxon>Desulfovibrionaceae</taxon>
        <taxon>Maridesulfovibrio</taxon>
    </lineage>
</organism>
<dbReference type="PROSITE" id="PS51779">
    <property type="entry name" value="POTRA"/>
    <property type="match status" value="1"/>
</dbReference>
<dbReference type="GO" id="GO:0005886">
    <property type="term" value="C:plasma membrane"/>
    <property type="evidence" value="ECO:0007669"/>
    <property type="project" value="TreeGrafter"/>
</dbReference>
<dbReference type="Gene3D" id="3.10.20.310">
    <property type="entry name" value="membrane protein fhac"/>
    <property type="match status" value="1"/>
</dbReference>
<dbReference type="InterPro" id="IPR050487">
    <property type="entry name" value="FtsQ_DivIB"/>
</dbReference>
<dbReference type="RefSeq" id="WP_015335114.1">
    <property type="nucleotide sequence ID" value="NC_020055.1"/>
</dbReference>
<feature type="compositionally biased region" description="Basic residues" evidence="8">
    <location>
        <begin position="16"/>
        <end position="30"/>
    </location>
</feature>
<reference evidence="10 11" key="1">
    <citation type="submission" date="2012-10" db="EMBL/GenBank/DDBJ databases">
        <authorList>
            <person name="Genoscope - CEA"/>
        </authorList>
    </citation>
    <scope>NUCLEOTIDE SEQUENCE [LARGE SCALE GENOMIC DNA]</scope>
    <source>
        <strain evidence="11">AM13 / DSM 14728</strain>
    </source>
</reference>
<comment type="subcellular location">
    <subcellularLocation>
        <location evidence="1">Membrane</location>
    </subcellularLocation>
</comment>
<dbReference type="STRING" id="1121451.DESAM_20213"/>
<accession>L0R6Z2</accession>
<evidence type="ECO:0000313" key="11">
    <source>
        <dbReference type="Proteomes" id="UP000010808"/>
    </source>
</evidence>
<dbReference type="EMBL" id="FO203522">
    <property type="protein sequence ID" value="CCO22504.1"/>
    <property type="molecule type" value="Genomic_DNA"/>
</dbReference>
<keyword evidence="11" id="KW-1185">Reference proteome</keyword>
<evidence type="ECO:0000256" key="7">
    <source>
        <dbReference type="ARBA" id="ARBA00023306"/>
    </source>
</evidence>
<gene>
    <name evidence="10" type="ORF">DESAM_20213</name>
</gene>
<name>L0R6Z2_9BACT</name>
<evidence type="ECO:0000256" key="3">
    <source>
        <dbReference type="ARBA" id="ARBA00022618"/>
    </source>
</evidence>
<sequence length="288" mass="32263">MSVAGLNKSRLGLNKSGKKKSRNTSKRRKAASSQSFSQFMSALVRKACISGVCLLLLAVIGVGCMAGYRWLTAHTYFALHDIKVTGNHRLTYGEILSIAEVGLNKNSLAINIGDVENRLSNNSWIKSATVKRQLPDKLQIHVREKKPYFMVRQHDKLFYCDSSGELITPVVPGKFSSLPFLNIESDAMDKAAILPEFMSILSRRELPFDPGQIAWIDIKGGNRMEIFMDGLGLKVLLSLDNWHEQLSHLNTVWNDLKNRGEFRNVATISTAKGRVWVEKRSSGNRSLQ</sequence>
<dbReference type="Pfam" id="PF08478">
    <property type="entry name" value="POTRA_1"/>
    <property type="match status" value="1"/>
</dbReference>